<dbReference type="Proteomes" id="UP001249851">
    <property type="component" value="Unassembled WGS sequence"/>
</dbReference>
<dbReference type="InterPro" id="IPR020598">
    <property type="entry name" value="rRNA_Ade_methylase_Trfase_N"/>
</dbReference>
<dbReference type="NCBIfam" id="TIGR00755">
    <property type="entry name" value="ksgA"/>
    <property type="match status" value="1"/>
</dbReference>
<dbReference type="FunFam" id="3.40.50.150:FF:000007">
    <property type="entry name" value="rRNA adenine N(6)-methyltransferase"/>
    <property type="match status" value="1"/>
</dbReference>
<feature type="binding site" evidence="11">
    <location>
        <position position="1155"/>
    </location>
    <ligand>
        <name>S-adenosyl-L-methionine</name>
        <dbReference type="ChEBI" id="CHEBI:59789"/>
    </ligand>
</feature>
<evidence type="ECO:0000256" key="9">
    <source>
        <dbReference type="ARBA" id="ARBA00049478"/>
    </source>
</evidence>
<evidence type="ECO:0000256" key="4">
    <source>
        <dbReference type="ARBA" id="ARBA00022679"/>
    </source>
</evidence>
<reference evidence="14" key="1">
    <citation type="journal article" date="2023" name="G3 (Bethesda)">
        <title>Whole genome assembly and annotation of the endangered Caribbean coral Acropora cervicornis.</title>
        <authorList>
            <person name="Selwyn J.D."/>
            <person name="Vollmer S.V."/>
        </authorList>
    </citation>
    <scope>NUCLEOTIDE SEQUENCE</scope>
    <source>
        <strain evidence="14">K2</strain>
    </source>
</reference>
<name>A0AAD9VD63_ACRCE</name>
<feature type="binding site" evidence="11">
    <location>
        <position position="1130"/>
    </location>
    <ligand>
        <name>S-adenosyl-L-methionine</name>
        <dbReference type="ChEBI" id="CHEBI:59789"/>
    </ligand>
</feature>
<dbReference type="GO" id="GO:0052909">
    <property type="term" value="F:18S rRNA (adenine(1779)-N(6)/adenine(1780)-N(6))-dimethyltransferase activity"/>
    <property type="evidence" value="ECO:0007669"/>
    <property type="project" value="UniProtKB-EC"/>
</dbReference>
<comment type="similarity">
    <text evidence="10 11">Belongs to the class I-like SAM-binding methyltransferase superfamily. rRNA adenine N(6)-methyltransferase family.</text>
</comment>
<dbReference type="InterPro" id="IPR020596">
    <property type="entry name" value="rRNA_Ade_Mease_Trfase_CS"/>
</dbReference>
<feature type="region of interest" description="Disordered" evidence="12">
    <location>
        <begin position="1056"/>
        <end position="1075"/>
    </location>
</feature>
<dbReference type="Gene3D" id="1.10.8.480">
    <property type="match status" value="1"/>
</dbReference>
<reference evidence="14" key="2">
    <citation type="journal article" date="2023" name="Science">
        <title>Genomic signatures of disease resistance in endangered staghorn corals.</title>
        <authorList>
            <person name="Vollmer S.V."/>
            <person name="Selwyn J.D."/>
            <person name="Despard B.A."/>
            <person name="Roesel C.L."/>
        </authorList>
    </citation>
    <scope>NUCLEOTIDE SEQUENCE</scope>
    <source>
        <strain evidence="14">K2</strain>
    </source>
</reference>
<dbReference type="Pfam" id="PF00398">
    <property type="entry name" value="RrnaAD"/>
    <property type="match status" value="1"/>
</dbReference>
<evidence type="ECO:0000256" key="12">
    <source>
        <dbReference type="SAM" id="MobiDB-lite"/>
    </source>
</evidence>
<evidence type="ECO:0000256" key="11">
    <source>
        <dbReference type="PROSITE-ProRule" id="PRU01026"/>
    </source>
</evidence>
<dbReference type="Gene3D" id="3.40.50.150">
    <property type="entry name" value="Vaccinia Virus protein VP39"/>
    <property type="match status" value="1"/>
</dbReference>
<organism evidence="14 15">
    <name type="scientific">Acropora cervicornis</name>
    <name type="common">Staghorn coral</name>
    <dbReference type="NCBI Taxonomy" id="6130"/>
    <lineage>
        <taxon>Eukaryota</taxon>
        <taxon>Metazoa</taxon>
        <taxon>Cnidaria</taxon>
        <taxon>Anthozoa</taxon>
        <taxon>Hexacorallia</taxon>
        <taxon>Scleractinia</taxon>
        <taxon>Astrocoeniina</taxon>
        <taxon>Acroporidae</taxon>
        <taxon>Acropora</taxon>
    </lineage>
</organism>
<dbReference type="SUPFAM" id="SSF53335">
    <property type="entry name" value="S-adenosyl-L-methionine-dependent methyltransferases"/>
    <property type="match status" value="1"/>
</dbReference>
<dbReference type="PROSITE" id="PS01131">
    <property type="entry name" value="RRNA_A_DIMETH"/>
    <property type="match status" value="1"/>
</dbReference>
<dbReference type="SUPFAM" id="SSF81606">
    <property type="entry name" value="PP2C-like"/>
    <property type="match status" value="2"/>
</dbReference>
<evidence type="ECO:0000256" key="6">
    <source>
        <dbReference type="ARBA" id="ARBA00022884"/>
    </source>
</evidence>
<feature type="binding site" evidence="11">
    <location>
        <position position="1176"/>
    </location>
    <ligand>
        <name>S-adenosyl-L-methionine</name>
        <dbReference type="ChEBI" id="CHEBI:59789"/>
    </ligand>
</feature>
<keyword evidence="15" id="KW-1185">Reference proteome</keyword>
<feature type="binding site" evidence="11">
    <location>
        <position position="1204"/>
    </location>
    <ligand>
        <name>S-adenosyl-L-methionine</name>
        <dbReference type="ChEBI" id="CHEBI:59789"/>
    </ligand>
</feature>
<comment type="function">
    <text evidence="8">Specifically dimethylates two adjacent adenosines in the loop of a conserved hairpin near the 3'-end of 18S rRNA in the 40S particle. Involved in the pre-rRNA processing steps leading to small-subunit rRNA production independently of its RNA-modifying catalytic activity. Part of the small subunit (SSU) processome, first precursor of the small eukaryotic ribosomal subunit. During the assembly of the SSU processome in the nucleolus, many ribosome biogenesis factors, an RNA chaperone and ribosomal proteins associate with the nascent pre-rRNA and work in concert to generate RNA folding, modifications, rearrangements and cleavage as well as targeted degradation of pre-ribosomal RNA by the RNA exosome.</text>
</comment>
<comment type="caution">
    <text evidence="14">The sequence shown here is derived from an EMBL/GenBank/DDBJ whole genome shotgun (WGS) entry which is preliminary data.</text>
</comment>
<dbReference type="PROSITE" id="PS51746">
    <property type="entry name" value="PPM_2"/>
    <property type="match status" value="2"/>
</dbReference>
<evidence type="ECO:0000259" key="13">
    <source>
        <dbReference type="PROSITE" id="PS51746"/>
    </source>
</evidence>
<evidence type="ECO:0000256" key="10">
    <source>
        <dbReference type="ARBA" id="ARBA00061109"/>
    </source>
</evidence>
<dbReference type="InterPro" id="IPR053287">
    <property type="entry name" value="PP2C-like_domain"/>
</dbReference>
<evidence type="ECO:0000313" key="14">
    <source>
        <dbReference type="EMBL" id="KAK2570004.1"/>
    </source>
</evidence>
<feature type="domain" description="PPM-type phosphatase" evidence="13">
    <location>
        <begin position="190"/>
        <end position="456"/>
    </location>
</feature>
<dbReference type="CDD" id="cd02440">
    <property type="entry name" value="AdoMet_MTases"/>
    <property type="match status" value="1"/>
</dbReference>
<evidence type="ECO:0000256" key="5">
    <source>
        <dbReference type="ARBA" id="ARBA00022691"/>
    </source>
</evidence>
<dbReference type="PROSITE" id="PS51689">
    <property type="entry name" value="SAM_RNA_A_N6_MT"/>
    <property type="match status" value="1"/>
</dbReference>
<dbReference type="InterPro" id="IPR001932">
    <property type="entry name" value="PPM-type_phosphatase-like_dom"/>
</dbReference>
<evidence type="ECO:0000256" key="1">
    <source>
        <dbReference type="ARBA" id="ARBA00012302"/>
    </source>
</evidence>
<dbReference type="SMART" id="SM00332">
    <property type="entry name" value="PP2Cc"/>
    <property type="match status" value="2"/>
</dbReference>
<keyword evidence="2" id="KW-0698">rRNA processing</keyword>
<protein>
    <recommendedName>
        <fullName evidence="1">18S rRNA (adenine(1779)-N(6)/adenine(1780)-N(6))-dimethyltransferase</fullName>
        <ecNumber evidence="1">2.1.1.183</ecNumber>
    </recommendedName>
</protein>
<dbReference type="EC" id="2.1.1.183" evidence="1"/>
<feature type="binding site" evidence="11">
    <location>
        <position position="1219"/>
    </location>
    <ligand>
        <name>S-adenosyl-L-methionine</name>
        <dbReference type="ChEBI" id="CHEBI:59789"/>
    </ligand>
</feature>
<dbReference type="InterPro" id="IPR011530">
    <property type="entry name" value="rRNA_adenine_dimethylase"/>
</dbReference>
<comment type="catalytic activity">
    <reaction evidence="9">
        <text>adenosine(1779)/adenosine(1780) in 18S rRNA + 4 S-adenosyl-L-methionine = N(6)-dimethyladenosine(1779)/N(6)-dimethyladenosine(1780) in 18S rRNA + 4 S-adenosyl-L-homocysteine + 4 H(+)</text>
        <dbReference type="Rhea" id="RHEA:42780"/>
        <dbReference type="Rhea" id="RHEA-COMP:10234"/>
        <dbReference type="Rhea" id="RHEA-COMP:10236"/>
        <dbReference type="ChEBI" id="CHEBI:15378"/>
        <dbReference type="ChEBI" id="CHEBI:57856"/>
        <dbReference type="ChEBI" id="CHEBI:59789"/>
        <dbReference type="ChEBI" id="CHEBI:74411"/>
        <dbReference type="ChEBI" id="CHEBI:74493"/>
        <dbReference type="EC" id="2.1.1.183"/>
    </reaction>
</comment>
<sequence>MVKGGIRVQLKIIWQDEVVCVAKNENSTSLANCCLKNHPLMKNTSTGNSPPFHLNDNETGMSTRGKITHSRIDSMERSDSGIVSDSDGESIDSEDYGRKFQDLMREIMVRKNDVVWSRLYRKLPCYNIVPPTGEISVVATGPGEGVKNIILGPASPSKKVEWKKNKNSEGKFAPFGEWTKRHPRAYGLGTSMYECDPVANTTTGDPIADVYAVVAGENSCILALADGVNWGESARLAARCAIAGCLQYLSENLHKATTTHDVMVSLLNGFHQAQDCIMQHNATMTTLCVAVVCKLESSDRWGLCVVNVGDSLAFTYRRDKGVQEVTVGSHCENEERDMRCPGGSLGLVDGYNPDLRNLTFSYTAVDSGDIVFLTSDGVSDNFDPVVLHCGHCETPELIRSKSLDTTLDGIQRSAHRTAEKDLHISRSDDHITDSQTYDVIQQEGLEDSISASEVCAKLLFHVWRCTENKRTFMEDVHREDHKVQELRRQLRTARNKEITRQMRELPGKLDHAAVVAFEVGHFSSNPMRLLQSNGTTNGSQRGSFMSRISELVRGVSSRLSDNDKFETDSADCHSFQELYPLFGISKEEILGRKNEVVWSTLSGYQKLPCHNIVPPTGEMSVVATGPGEGVKNISPEPGSPSKKVEWKKNKNSEGFAPFGEWTKRHPRAYGIGTSMYECDPVANIIMGDPIADVYAVVAGENSCILALADGVNWGELPRLAARCAVAGCLQYLSENLHKATTTHDVMVSLLNGFHQAQDCIMQHNATMTTLCVAVVCQLESSDRWALCVVNVGDSLAFIYRQDKGVQEVTVGSHCENEERDMRCPGGSLGLVDGYNPDLRNLTFSYMVVDSGDIVFLTSDGVSDNFDPVVVQCRHCEIPDLARSNSLDSKLDVIQRSAHRNTESDLNEIRSDDYVTNCHTHDVPMARHRKMLDMMTEAIEEEGLEDSTSAAEVCAKLLFHVRRCTENKRTFMEDVHREDHGVQKLRRQLRTARNREITRKMRELPGKLDHAAVVAFEVGHFSSNPIGPLGRNGSTSGSRRSSVLTTIFEFIRSVSSSSSSRRTSDNDEFYSESPSSDSFEELFDINKQPYIIFMYHLCQIIWFTINDETYTRVFTLDYGLQFKTDQGQHVLKNPLVITSLIDKAGLRSTDTVLEIGPGTGNLTVKLLERVKKVIACEVDPRMVAELQKRVQGTPLASKLHVMVGDVLKTDLPYFDVCVANLPYQISSPFVFKLLLHRPFFREFAQRLIAEPGDKLFCRLSINTQLLARVHHLLKVGKNNFRPPPKVESSVVRLEPKNPPPPVNFKEWDGLVRIAFVRKNKTLNACFSSKAVTEMLEKNYKIHCSLNNIMVDEELNIKEKVQKLLTEGEYDKKRARTMDMDDFLGLLHLFNSNGIHFT</sequence>
<feature type="domain" description="PPM-type phosphatase" evidence="13">
    <location>
        <begin position="673"/>
        <end position="954"/>
    </location>
</feature>
<dbReference type="FunFam" id="1.10.8.480:FF:000002">
    <property type="entry name" value="rRNA adenine N(6)-methyltransferase"/>
    <property type="match status" value="1"/>
</dbReference>
<dbReference type="InterPro" id="IPR001737">
    <property type="entry name" value="KsgA/Erm"/>
</dbReference>
<dbReference type="PANTHER" id="PTHR21586:SF0">
    <property type="entry name" value="PP2C-LIKE DOMAIN-CONTAINING PROTEIN CG9801"/>
    <property type="match status" value="1"/>
</dbReference>
<dbReference type="SMART" id="SM00650">
    <property type="entry name" value="rADc"/>
    <property type="match status" value="1"/>
</dbReference>
<evidence type="ECO:0000256" key="7">
    <source>
        <dbReference type="ARBA" id="ARBA00035020"/>
    </source>
</evidence>
<dbReference type="Pfam" id="PF13672">
    <property type="entry name" value="PP2C_2"/>
    <property type="match status" value="2"/>
</dbReference>
<keyword evidence="6 11" id="KW-0694">RNA-binding</keyword>
<comment type="subunit">
    <text evidence="7">Part of the small subunit (SSU) processome, composed of more than 70 proteins and the RNA chaperone small nucleolar RNA (snoRNA) U3.</text>
</comment>
<dbReference type="Gene3D" id="3.60.40.10">
    <property type="entry name" value="PPM-type phosphatase domain"/>
    <property type="match status" value="2"/>
</dbReference>
<dbReference type="InterPro" id="IPR036457">
    <property type="entry name" value="PPM-type-like_dom_sf"/>
</dbReference>
<feature type="binding site" evidence="11">
    <location>
        <position position="1128"/>
    </location>
    <ligand>
        <name>S-adenosyl-L-methionine</name>
        <dbReference type="ChEBI" id="CHEBI:59789"/>
    </ligand>
</feature>
<dbReference type="GO" id="GO:0003723">
    <property type="term" value="F:RNA binding"/>
    <property type="evidence" value="ECO:0007669"/>
    <property type="project" value="UniProtKB-UniRule"/>
</dbReference>
<dbReference type="EMBL" id="JARQWQ010000009">
    <property type="protein sequence ID" value="KAK2570004.1"/>
    <property type="molecule type" value="Genomic_DNA"/>
</dbReference>
<evidence type="ECO:0000256" key="2">
    <source>
        <dbReference type="ARBA" id="ARBA00022552"/>
    </source>
</evidence>
<keyword evidence="3 11" id="KW-0489">Methyltransferase</keyword>
<proteinExistence type="inferred from homology"/>
<dbReference type="InterPro" id="IPR029063">
    <property type="entry name" value="SAM-dependent_MTases_sf"/>
</dbReference>
<dbReference type="PANTHER" id="PTHR21586">
    <property type="entry name" value="TIPA"/>
    <property type="match status" value="1"/>
</dbReference>
<accession>A0AAD9VD63</accession>
<evidence type="ECO:0000256" key="3">
    <source>
        <dbReference type="ARBA" id="ARBA00022603"/>
    </source>
</evidence>
<gene>
    <name evidence="14" type="ORF">P5673_005872</name>
</gene>
<keyword evidence="4 11" id="KW-0808">Transferase</keyword>
<evidence type="ECO:0000256" key="8">
    <source>
        <dbReference type="ARBA" id="ARBA00046134"/>
    </source>
</evidence>
<evidence type="ECO:0000313" key="15">
    <source>
        <dbReference type="Proteomes" id="UP001249851"/>
    </source>
</evidence>
<keyword evidence="5 11" id="KW-0949">S-adenosyl-L-methionine</keyword>